<feature type="compositionally biased region" description="Polar residues" evidence="3">
    <location>
        <begin position="448"/>
        <end position="457"/>
    </location>
</feature>
<evidence type="ECO:0000256" key="3">
    <source>
        <dbReference type="SAM" id="MobiDB-lite"/>
    </source>
</evidence>
<proteinExistence type="predicted"/>
<organism evidence="5 6">
    <name type="scientific">Dendrothele bispora (strain CBS 962.96)</name>
    <dbReference type="NCBI Taxonomy" id="1314807"/>
    <lineage>
        <taxon>Eukaryota</taxon>
        <taxon>Fungi</taxon>
        <taxon>Dikarya</taxon>
        <taxon>Basidiomycota</taxon>
        <taxon>Agaricomycotina</taxon>
        <taxon>Agaricomycetes</taxon>
        <taxon>Agaricomycetidae</taxon>
        <taxon>Agaricales</taxon>
        <taxon>Agaricales incertae sedis</taxon>
        <taxon>Dendrothele</taxon>
    </lineage>
</organism>
<keyword evidence="1" id="KW-0507">mRNA processing</keyword>
<dbReference type="SUPFAM" id="SSF57756">
    <property type="entry name" value="Retrovirus zinc finger-like domains"/>
    <property type="match status" value="1"/>
</dbReference>
<feature type="compositionally biased region" description="Basic and acidic residues" evidence="3">
    <location>
        <begin position="75"/>
        <end position="84"/>
    </location>
</feature>
<feature type="compositionally biased region" description="Basic and acidic residues" evidence="3">
    <location>
        <begin position="165"/>
        <end position="175"/>
    </location>
</feature>
<feature type="compositionally biased region" description="Pro residues" evidence="3">
    <location>
        <begin position="90"/>
        <end position="103"/>
    </location>
</feature>
<feature type="region of interest" description="Disordered" evidence="3">
    <location>
        <begin position="529"/>
        <end position="559"/>
    </location>
</feature>
<feature type="region of interest" description="Disordered" evidence="3">
    <location>
        <begin position="160"/>
        <end position="215"/>
    </location>
</feature>
<dbReference type="AlphaFoldDB" id="A0A4S8LHQ6"/>
<dbReference type="EMBL" id="ML179401">
    <property type="protein sequence ID" value="THU88656.1"/>
    <property type="molecule type" value="Genomic_DNA"/>
</dbReference>
<feature type="region of interest" description="Disordered" evidence="3">
    <location>
        <begin position="381"/>
        <end position="462"/>
    </location>
</feature>
<keyword evidence="6" id="KW-1185">Reference proteome</keyword>
<evidence type="ECO:0000313" key="5">
    <source>
        <dbReference type="EMBL" id="THU88656.1"/>
    </source>
</evidence>
<dbReference type="GO" id="GO:0003676">
    <property type="term" value="F:nucleic acid binding"/>
    <property type="evidence" value="ECO:0007669"/>
    <property type="project" value="InterPro"/>
</dbReference>
<accession>A0A4S8LHQ6</accession>
<dbReference type="InterPro" id="IPR036875">
    <property type="entry name" value="Znf_CCHC_sf"/>
</dbReference>
<feature type="compositionally biased region" description="Basic and acidic residues" evidence="3">
    <location>
        <begin position="124"/>
        <end position="136"/>
    </location>
</feature>
<reference evidence="5 6" key="1">
    <citation type="journal article" date="2019" name="Nat. Ecol. Evol.">
        <title>Megaphylogeny resolves global patterns of mushroom evolution.</title>
        <authorList>
            <person name="Varga T."/>
            <person name="Krizsan K."/>
            <person name="Foldi C."/>
            <person name="Dima B."/>
            <person name="Sanchez-Garcia M."/>
            <person name="Sanchez-Ramirez S."/>
            <person name="Szollosi G.J."/>
            <person name="Szarkandi J.G."/>
            <person name="Papp V."/>
            <person name="Albert L."/>
            <person name="Andreopoulos W."/>
            <person name="Angelini C."/>
            <person name="Antonin V."/>
            <person name="Barry K.W."/>
            <person name="Bougher N.L."/>
            <person name="Buchanan P."/>
            <person name="Buyck B."/>
            <person name="Bense V."/>
            <person name="Catcheside P."/>
            <person name="Chovatia M."/>
            <person name="Cooper J."/>
            <person name="Damon W."/>
            <person name="Desjardin D."/>
            <person name="Finy P."/>
            <person name="Geml J."/>
            <person name="Haridas S."/>
            <person name="Hughes K."/>
            <person name="Justo A."/>
            <person name="Karasinski D."/>
            <person name="Kautmanova I."/>
            <person name="Kiss B."/>
            <person name="Kocsube S."/>
            <person name="Kotiranta H."/>
            <person name="LaButti K.M."/>
            <person name="Lechner B.E."/>
            <person name="Liimatainen K."/>
            <person name="Lipzen A."/>
            <person name="Lukacs Z."/>
            <person name="Mihaltcheva S."/>
            <person name="Morgado L.N."/>
            <person name="Niskanen T."/>
            <person name="Noordeloos M.E."/>
            <person name="Ohm R.A."/>
            <person name="Ortiz-Santana B."/>
            <person name="Ovrebo C."/>
            <person name="Racz N."/>
            <person name="Riley R."/>
            <person name="Savchenko A."/>
            <person name="Shiryaev A."/>
            <person name="Soop K."/>
            <person name="Spirin V."/>
            <person name="Szebenyi C."/>
            <person name="Tomsovsky M."/>
            <person name="Tulloss R.E."/>
            <person name="Uehling J."/>
            <person name="Grigoriev I.V."/>
            <person name="Vagvolgyi C."/>
            <person name="Papp T."/>
            <person name="Martin F.M."/>
            <person name="Miettinen O."/>
            <person name="Hibbett D.S."/>
            <person name="Nagy L.G."/>
        </authorList>
    </citation>
    <scope>NUCLEOTIDE SEQUENCE [LARGE SCALE GENOMIC DNA]</scope>
    <source>
        <strain evidence="5 6">CBS 962.96</strain>
    </source>
</reference>
<feature type="compositionally biased region" description="Low complexity" evidence="3">
    <location>
        <begin position="1"/>
        <end position="30"/>
    </location>
</feature>
<keyword evidence="2" id="KW-0479">Metal-binding</keyword>
<keyword evidence="2" id="KW-0863">Zinc-finger</keyword>
<sequence>MATQTTTETYTQQNDPHSSSTPSPDPNHNSGFSAFTPEGYWRWGSQARQQSKSPPRSVFQGEGHTLRSSSAPPGDPKDPERNEGLDTPGAPKPPLTYLPTPEPTRPRPRTRNLSDYRNYNTLEEEIRSSENLERSDPLPNLSGPPHVPRSLQEEALAQEMLTRTSDPRSPQEHRTPIPLATNNLASSMNYPTELPASRHSSHSRSESPIQILGPIGPDEQVNIPDPDHDIRVTFPQLRSAFNRTPTGPTTPSSHPRWYATPRDALEDVGRQCQRFGMQLGVRGVESMDLDDQIRAVRALAEAREVDLPIWIVSQLRETGFRRELNRLHDIVRQPDLTLVVPEDPNLPDPWNLTVRMVPLPVPSNGSWQQLEQHRALELEREKRREDLARENSDDKRENLTQFRKPANSYAAQNTQSGPGTSNQGPSRYKSSPRQTQSETITAKLAQPGVQSENNNIFRISREEQDRRMNEGLCIRCGGKGHFGRECKTHQHAVVAKSCQISCGCEEPEKEEPEEILYAINGNGDLHQIDSEEEAHALEEHEEDEQGNEEGARNLEEGKE</sequence>
<dbReference type="Proteomes" id="UP000297245">
    <property type="component" value="Unassembled WGS sequence"/>
</dbReference>
<feature type="compositionally biased region" description="Polar residues" evidence="3">
    <location>
        <begin position="180"/>
        <end position="190"/>
    </location>
</feature>
<feature type="region of interest" description="Disordered" evidence="3">
    <location>
        <begin position="1"/>
        <end position="148"/>
    </location>
</feature>
<dbReference type="PROSITE" id="PS50158">
    <property type="entry name" value="ZF_CCHC"/>
    <property type="match status" value="1"/>
</dbReference>
<dbReference type="GO" id="GO:0006397">
    <property type="term" value="P:mRNA processing"/>
    <property type="evidence" value="ECO:0007669"/>
    <property type="project" value="UniProtKB-KW"/>
</dbReference>
<feature type="compositionally biased region" description="Basic and acidic residues" evidence="3">
    <location>
        <begin position="549"/>
        <end position="559"/>
    </location>
</feature>
<dbReference type="InterPro" id="IPR001878">
    <property type="entry name" value="Znf_CCHC"/>
</dbReference>
<feature type="domain" description="CCHC-type" evidence="4">
    <location>
        <begin position="473"/>
        <end position="487"/>
    </location>
</feature>
<feature type="compositionally biased region" description="Basic and acidic residues" evidence="3">
    <location>
        <begin position="529"/>
        <end position="538"/>
    </location>
</feature>
<evidence type="ECO:0000259" key="4">
    <source>
        <dbReference type="PROSITE" id="PS50158"/>
    </source>
</evidence>
<keyword evidence="2" id="KW-0862">Zinc</keyword>
<evidence type="ECO:0000256" key="2">
    <source>
        <dbReference type="PROSITE-ProRule" id="PRU00047"/>
    </source>
</evidence>
<dbReference type="GO" id="GO:0008270">
    <property type="term" value="F:zinc ion binding"/>
    <property type="evidence" value="ECO:0007669"/>
    <property type="project" value="UniProtKB-KW"/>
</dbReference>
<protein>
    <recommendedName>
        <fullName evidence="4">CCHC-type domain-containing protein</fullName>
    </recommendedName>
</protein>
<gene>
    <name evidence="5" type="ORF">K435DRAFT_866079</name>
</gene>
<feature type="compositionally biased region" description="Polar residues" evidence="3">
    <location>
        <begin position="409"/>
        <end position="440"/>
    </location>
</feature>
<evidence type="ECO:0000256" key="1">
    <source>
        <dbReference type="ARBA" id="ARBA00022664"/>
    </source>
</evidence>
<name>A0A4S8LHQ6_DENBC</name>
<evidence type="ECO:0000313" key="6">
    <source>
        <dbReference type="Proteomes" id="UP000297245"/>
    </source>
</evidence>
<feature type="compositionally biased region" description="Basic and acidic residues" evidence="3">
    <location>
        <begin position="381"/>
        <end position="398"/>
    </location>
</feature>